<proteinExistence type="predicted"/>
<dbReference type="Proteomes" id="UP000322631">
    <property type="component" value="Chromosome"/>
</dbReference>
<dbReference type="PANTHER" id="PTHR34301:SF8">
    <property type="entry name" value="ATPASE DOMAIN-CONTAINING PROTEIN"/>
    <property type="match status" value="1"/>
</dbReference>
<dbReference type="RefSeq" id="WP_148882403.1">
    <property type="nucleotide sequence ID" value="NZ_CP041932.1"/>
</dbReference>
<dbReference type="InterPro" id="IPR048907">
    <property type="entry name" value="WHD_MCM_arc"/>
</dbReference>
<dbReference type="InterPro" id="IPR036388">
    <property type="entry name" value="WH-like_DNA-bd_sf"/>
</dbReference>
<dbReference type="Gene3D" id="1.10.10.10">
    <property type="entry name" value="Winged helix-like DNA-binding domain superfamily/Winged helix DNA-binding domain"/>
    <property type="match status" value="1"/>
</dbReference>
<dbReference type="InterPro" id="IPR027417">
    <property type="entry name" value="P-loop_NTPase"/>
</dbReference>
<organism evidence="3 4">
    <name type="scientific">Thermococcus aciditolerans</name>
    <dbReference type="NCBI Taxonomy" id="2598455"/>
    <lineage>
        <taxon>Archaea</taxon>
        <taxon>Methanobacteriati</taxon>
        <taxon>Methanobacteriota</taxon>
        <taxon>Thermococci</taxon>
        <taxon>Thermococcales</taxon>
        <taxon>Thermococcaceae</taxon>
        <taxon>Thermococcus</taxon>
    </lineage>
</organism>
<dbReference type="Gene3D" id="3.40.50.300">
    <property type="entry name" value="P-loop containing nucleotide triphosphate hydrolases"/>
    <property type="match status" value="1"/>
</dbReference>
<dbReference type="AlphaFoldDB" id="A0A5C0SJY9"/>
<dbReference type="GO" id="GO:0005524">
    <property type="term" value="F:ATP binding"/>
    <property type="evidence" value="ECO:0007669"/>
    <property type="project" value="UniProtKB-KW"/>
</dbReference>
<dbReference type="Pfam" id="PF01637">
    <property type="entry name" value="ATPase_2"/>
    <property type="match status" value="1"/>
</dbReference>
<evidence type="ECO:0000313" key="3">
    <source>
        <dbReference type="EMBL" id="QEK14332.1"/>
    </source>
</evidence>
<sequence>MLFDPRPKERRGEMFDREVELEAILRGMGEYPITLIIGIRRVGKSSLLKAALNEYPGIGLYLDARRLYAAGSGSISAPVMTDELRRILLGRGRFGFLRGMSVEKVNLGGIQIKPRDMGFMDVLEIINGIGERTGHKVILAFDEAQYLRFYGSRGGKDLLAGIAHAYDSMPNLSFVFTGSEVGLLHDFLGLDDYSSPLYGRIYEEVEVRPFPRELSEEFLRVGFSEVGLNVPQDDIKRAVDELDGIPGWLVEFGFNYWKKGDPKKALETTIAKARNMIREELLELERRSPRYALILRAVSIGLHRWSKIKDYVEAKSGPITNARLGSLIRNLEKMGWIKKENGEYLIVDPVVEKVLRE</sequence>
<evidence type="ECO:0000259" key="2">
    <source>
        <dbReference type="Pfam" id="PF21100"/>
    </source>
</evidence>
<dbReference type="Gene3D" id="1.10.8.60">
    <property type="match status" value="1"/>
</dbReference>
<reference evidence="3 4" key="1">
    <citation type="submission" date="2019-07" db="EMBL/GenBank/DDBJ databases">
        <title>Complete genome of Thermococcus acidophilus.</title>
        <authorList>
            <person name="Li X."/>
        </authorList>
    </citation>
    <scope>NUCLEOTIDE SEQUENCE [LARGE SCALE GENOMIC DNA]</scope>
    <source>
        <strain evidence="3 4">SY113</strain>
    </source>
</reference>
<protein>
    <submittedName>
        <fullName evidence="3">ATP-binding protein</fullName>
    </submittedName>
</protein>
<feature type="domain" description="MCM C-terminal" evidence="2">
    <location>
        <begin position="286"/>
        <end position="344"/>
    </location>
</feature>
<dbReference type="SUPFAM" id="SSF52540">
    <property type="entry name" value="P-loop containing nucleoside triphosphate hydrolases"/>
    <property type="match status" value="1"/>
</dbReference>
<accession>A0A5C0SJY9</accession>
<feature type="domain" description="ATPase" evidence="1">
    <location>
        <begin position="15"/>
        <end position="252"/>
    </location>
</feature>
<keyword evidence="4" id="KW-1185">Reference proteome</keyword>
<dbReference type="Pfam" id="PF21100">
    <property type="entry name" value="WHD_MCM"/>
    <property type="match status" value="1"/>
</dbReference>
<keyword evidence="3" id="KW-0547">Nucleotide-binding</keyword>
<keyword evidence="3" id="KW-0067">ATP-binding</keyword>
<dbReference type="SUPFAM" id="SSF46785">
    <property type="entry name" value="Winged helix' DNA-binding domain"/>
    <property type="match status" value="1"/>
</dbReference>
<dbReference type="GeneID" id="41608898"/>
<dbReference type="InterPro" id="IPR011579">
    <property type="entry name" value="ATPase_dom"/>
</dbReference>
<dbReference type="InterPro" id="IPR036390">
    <property type="entry name" value="WH_DNA-bd_sf"/>
</dbReference>
<dbReference type="PANTHER" id="PTHR34301">
    <property type="entry name" value="DNA-BINDING PROTEIN-RELATED"/>
    <property type="match status" value="1"/>
</dbReference>
<dbReference type="KEGG" id="them:FPV09_03545"/>
<dbReference type="EMBL" id="CP041932">
    <property type="protein sequence ID" value="QEK14332.1"/>
    <property type="molecule type" value="Genomic_DNA"/>
</dbReference>
<evidence type="ECO:0000259" key="1">
    <source>
        <dbReference type="Pfam" id="PF01637"/>
    </source>
</evidence>
<evidence type="ECO:0000313" key="4">
    <source>
        <dbReference type="Proteomes" id="UP000322631"/>
    </source>
</evidence>
<gene>
    <name evidence="3" type="ORF">FPV09_03545</name>
</gene>
<name>A0A5C0SJY9_9EURY</name>